<organism evidence="1 2">
    <name type="scientific">Defluviitalea raffinosedens</name>
    <dbReference type="NCBI Taxonomy" id="1450156"/>
    <lineage>
        <taxon>Bacteria</taxon>
        <taxon>Bacillati</taxon>
        <taxon>Bacillota</taxon>
        <taxon>Clostridia</taxon>
        <taxon>Lachnospirales</taxon>
        <taxon>Defluviitaleaceae</taxon>
        <taxon>Defluviitalea</taxon>
    </lineage>
</organism>
<accession>A0A7C8LF43</accession>
<name>A0A7C8LF43_9FIRM</name>
<sequence length="128" mass="14620">MNLQEIEKLKSILTQFVMQGCHMQCIPNQNAALRASGRVVGVGFRPLWSSPIDSKIEKIELNYIDQRGTLQPYSLYNVIGYDIVSYDGQNLENSDHIIFDMHVYSPIKAASKEPYDKVRLDIRKGSTR</sequence>
<dbReference type="AlphaFoldDB" id="A0A7C8LF43"/>
<dbReference type="EMBL" id="WSLF01000004">
    <property type="protein sequence ID" value="KAE9635012.1"/>
    <property type="molecule type" value="Genomic_DNA"/>
</dbReference>
<dbReference type="OrthoDB" id="1739311at2"/>
<dbReference type="Proteomes" id="UP000483018">
    <property type="component" value="Unassembled WGS sequence"/>
</dbReference>
<evidence type="ECO:0000313" key="2">
    <source>
        <dbReference type="Proteomes" id="UP000483018"/>
    </source>
</evidence>
<proteinExistence type="predicted"/>
<dbReference type="RefSeq" id="WP_158740098.1">
    <property type="nucleotide sequence ID" value="NZ_JAFBEP010000024.1"/>
</dbReference>
<protein>
    <submittedName>
        <fullName evidence="1">Uncharacterized protein</fullName>
    </submittedName>
</protein>
<evidence type="ECO:0000313" key="1">
    <source>
        <dbReference type="EMBL" id="KAE9635012.1"/>
    </source>
</evidence>
<comment type="caution">
    <text evidence="1">The sequence shown here is derived from an EMBL/GenBank/DDBJ whole genome shotgun (WGS) entry which is preliminary data.</text>
</comment>
<reference evidence="1 2" key="1">
    <citation type="submission" date="2019-12" db="EMBL/GenBank/DDBJ databases">
        <title>Defluviitalea raffinosedens, isolated from a biogas fermenter, genome sequencing and characterization.</title>
        <authorList>
            <person name="Rettenmaier R."/>
            <person name="Schneider M."/>
            <person name="Neuhaus K."/>
            <person name="Liebl W."/>
            <person name="Zverlov V."/>
        </authorList>
    </citation>
    <scope>NUCLEOTIDE SEQUENCE [LARGE SCALE GENOMIC DNA]</scope>
    <source>
        <strain evidence="1 2">249c-K6</strain>
    </source>
</reference>
<gene>
    <name evidence="1" type="ORF">GND95_06795</name>
</gene>
<keyword evidence="2" id="KW-1185">Reference proteome</keyword>